<evidence type="ECO:0000313" key="12">
    <source>
        <dbReference type="EMBL" id="CAC5392846.1"/>
    </source>
</evidence>
<gene>
    <name evidence="12" type="ORF">MCOR_27753</name>
</gene>
<evidence type="ECO:0000256" key="4">
    <source>
        <dbReference type="ARBA" id="ARBA00022692"/>
    </source>
</evidence>
<dbReference type="GO" id="GO:0015280">
    <property type="term" value="F:ligand-gated sodium channel activity"/>
    <property type="evidence" value="ECO:0007669"/>
    <property type="project" value="TreeGrafter"/>
</dbReference>
<keyword evidence="4 11" id="KW-0812">Transmembrane</keyword>
<keyword evidence="10 11" id="KW-0407">Ion channel</keyword>
<keyword evidence="8" id="KW-0472">Membrane</keyword>
<dbReference type="AlphaFoldDB" id="A0A6J8CBX0"/>
<keyword evidence="7 11" id="KW-0406">Ion transport</keyword>
<evidence type="ECO:0000256" key="8">
    <source>
        <dbReference type="ARBA" id="ARBA00023136"/>
    </source>
</evidence>
<dbReference type="PRINTS" id="PR01078">
    <property type="entry name" value="AMINACHANNEL"/>
</dbReference>
<dbReference type="PANTHER" id="PTHR11690">
    <property type="entry name" value="AMILORIDE-SENSITIVE SODIUM CHANNEL-RELATED"/>
    <property type="match status" value="1"/>
</dbReference>
<dbReference type="Pfam" id="PF00858">
    <property type="entry name" value="ASC"/>
    <property type="match status" value="1"/>
</dbReference>
<evidence type="ECO:0000256" key="7">
    <source>
        <dbReference type="ARBA" id="ARBA00023065"/>
    </source>
</evidence>
<keyword evidence="2 11" id="KW-0813">Transport</keyword>
<dbReference type="Gene3D" id="1.10.287.820">
    <property type="entry name" value="Acid-sensing ion channel domain"/>
    <property type="match status" value="1"/>
</dbReference>
<dbReference type="Proteomes" id="UP000507470">
    <property type="component" value="Unassembled WGS sequence"/>
</dbReference>
<dbReference type="PANTHER" id="PTHR11690:SF248">
    <property type="entry name" value="PICKPOCKET 17, ISOFORM A"/>
    <property type="match status" value="1"/>
</dbReference>
<dbReference type="OrthoDB" id="6021021at2759"/>
<protein>
    <recommendedName>
        <fullName evidence="14">SCNN1B</fullName>
    </recommendedName>
</protein>
<comment type="subcellular location">
    <subcellularLocation>
        <location evidence="1">Membrane</location>
        <topology evidence="1">Multi-pass membrane protein</topology>
    </subcellularLocation>
</comment>
<evidence type="ECO:0000256" key="11">
    <source>
        <dbReference type="RuleBase" id="RU000679"/>
    </source>
</evidence>
<accession>A0A6J8CBX0</accession>
<keyword evidence="9 11" id="KW-0739">Sodium transport</keyword>
<keyword evidence="3 11" id="KW-0894">Sodium channel</keyword>
<comment type="similarity">
    <text evidence="11">Belongs to the amiloride-sensitive sodium channel (TC 1.A.6) family.</text>
</comment>
<dbReference type="Gene3D" id="2.60.470.10">
    <property type="entry name" value="Acid-sensing ion channels like domains"/>
    <property type="match status" value="1"/>
</dbReference>
<evidence type="ECO:0000256" key="2">
    <source>
        <dbReference type="ARBA" id="ARBA00022448"/>
    </source>
</evidence>
<evidence type="ECO:0000256" key="10">
    <source>
        <dbReference type="ARBA" id="ARBA00023303"/>
    </source>
</evidence>
<keyword evidence="5" id="KW-1133">Transmembrane helix</keyword>
<proteinExistence type="inferred from homology"/>
<keyword evidence="6" id="KW-0915">Sodium</keyword>
<evidence type="ECO:0000256" key="6">
    <source>
        <dbReference type="ARBA" id="ARBA00023053"/>
    </source>
</evidence>
<name>A0A6J8CBX0_MYTCO</name>
<sequence>MYDIDYDFGTIVDDRIWGLEEFRRLYKKEKRETKIEMGHQIEDMLISCTVGKFKCFASNFTVLPHHIYGNCFTLQTGDMKITKAGPSNGLSLILYMDRNEYLKQISEGFGARVQVHDNGTFPFPDEEGIFVPSASETQIGLRMVTIARKGGLYGNCSGDSYSRVYGYKYTRYLCQILCSNDWIFRACDCHTPDVKDVSPLVYKFCTNKSEKECMHKELIRQNKNKESCKCWNPCSENQFLKTISHRNWPSEDYLTILINESVCSRIPDKCIDATLLYIGKDLYTKSLDYVKVDIFYEDLNYERIVEIPEIENAQFMSDFGGAVGLWIGFSVLSFFELVQLITECVILACPNTCITN</sequence>
<evidence type="ECO:0000313" key="13">
    <source>
        <dbReference type="Proteomes" id="UP000507470"/>
    </source>
</evidence>
<keyword evidence="13" id="KW-1185">Reference proteome</keyword>
<reference evidence="12 13" key="1">
    <citation type="submission" date="2020-06" db="EMBL/GenBank/DDBJ databases">
        <authorList>
            <person name="Li R."/>
            <person name="Bekaert M."/>
        </authorList>
    </citation>
    <scope>NUCLEOTIDE SEQUENCE [LARGE SCALE GENOMIC DNA]</scope>
    <source>
        <strain evidence="13">wild</strain>
    </source>
</reference>
<dbReference type="GO" id="GO:0005886">
    <property type="term" value="C:plasma membrane"/>
    <property type="evidence" value="ECO:0007669"/>
    <property type="project" value="TreeGrafter"/>
</dbReference>
<organism evidence="12 13">
    <name type="scientific">Mytilus coruscus</name>
    <name type="common">Sea mussel</name>
    <dbReference type="NCBI Taxonomy" id="42192"/>
    <lineage>
        <taxon>Eukaryota</taxon>
        <taxon>Metazoa</taxon>
        <taxon>Spiralia</taxon>
        <taxon>Lophotrochozoa</taxon>
        <taxon>Mollusca</taxon>
        <taxon>Bivalvia</taxon>
        <taxon>Autobranchia</taxon>
        <taxon>Pteriomorphia</taxon>
        <taxon>Mytilida</taxon>
        <taxon>Mytiloidea</taxon>
        <taxon>Mytilidae</taxon>
        <taxon>Mytilinae</taxon>
        <taxon>Mytilus</taxon>
    </lineage>
</organism>
<dbReference type="InterPro" id="IPR001873">
    <property type="entry name" value="ENaC"/>
</dbReference>
<evidence type="ECO:0000256" key="5">
    <source>
        <dbReference type="ARBA" id="ARBA00022989"/>
    </source>
</evidence>
<evidence type="ECO:0000256" key="1">
    <source>
        <dbReference type="ARBA" id="ARBA00004141"/>
    </source>
</evidence>
<evidence type="ECO:0000256" key="3">
    <source>
        <dbReference type="ARBA" id="ARBA00022461"/>
    </source>
</evidence>
<evidence type="ECO:0008006" key="14">
    <source>
        <dbReference type="Google" id="ProtNLM"/>
    </source>
</evidence>
<dbReference type="EMBL" id="CACVKT020005076">
    <property type="protein sequence ID" value="CAC5392846.1"/>
    <property type="molecule type" value="Genomic_DNA"/>
</dbReference>
<evidence type="ECO:0000256" key="9">
    <source>
        <dbReference type="ARBA" id="ARBA00023201"/>
    </source>
</evidence>